<dbReference type="PANTHER" id="PTHR45951">
    <property type="entry name" value="PROTEIN DISPATCHED-RELATED"/>
    <property type="match status" value="1"/>
</dbReference>
<evidence type="ECO:0000256" key="5">
    <source>
        <dbReference type="ARBA" id="ARBA00023180"/>
    </source>
</evidence>
<evidence type="ECO:0000313" key="7">
    <source>
        <dbReference type="EMBL" id="CAE8732823.1"/>
    </source>
</evidence>
<keyword evidence="4 6" id="KW-0472">Membrane</keyword>
<feature type="transmembrane region" description="Helical" evidence="6">
    <location>
        <begin position="24"/>
        <end position="40"/>
    </location>
</feature>
<evidence type="ECO:0008006" key="9">
    <source>
        <dbReference type="Google" id="ProtNLM"/>
    </source>
</evidence>
<keyword evidence="2 6" id="KW-0812">Transmembrane</keyword>
<evidence type="ECO:0000256" key="2">
    <source>
        <dbReference type="ARBA" id="ARBA00022692"/>
    </source>
</evidence>
<comment type="caution">
    <text evidence="7">The sequence shown here is derived from an EMBL/GenBank/DDBJ whole genome shotgun (WGS) entry which is preliminary data.</text>
</comment>
<evidence type="ECO:0000256" key="1">
    <source>
        <dbReference type="ARBA" id="ARBA00004141"/>
    </source>
</evidence>
<evidence type="ECO:0000256" key="6">
    <source>
        <dbReference type="SAM" id="Phobius"/>
    </source>
</evidence>
<reference evidence="7" key="1">
    <citation type="submission" date="2021-02" db="EMBL/GenBank/DDBJ databases">
        <authorList>
            <person name="Dougan E. K."/>
            <person name="Rhodes N."/>
            <person name="Thang M."/>
            <person name="Chan C."/>
        </authorList>
    </citation>
    <scope>NUCLEOTIDE SEQUENCE</scope>
</reference>
<organism evidence="7 8">
    <name type="scientific">Polarella glacialis</name>
    <name type="common">Dinoflagellate</name>
    <dbReference type="NCBI Taxonomy" id="89957"/>
    <lineage>
        <taxon>Eukaryota</taxon>
        <taxon>Sar</taxon>
        <taxon>Alveolata</taxon>
        <taxon>Dinophyceae</taxon>
        <taxon>Suessiales</taxon>
        <taxon>Suessiaceae</taxon>
        <taxon>Polarella</taxon>
    </lineage>
</organism>
<dbReference type="GO" id="GO:0022857">
    <property type="term" value="F:transmembrane transporter activity"/>
    <property type="evidence" value="ECO:0007669"/>
    <property type="project" value="TreeGrafter"/>
</dbReference>
<feature type="transmembrane region" description="Helical" evidence="6">
    <location>
        <begin position="45"/>
        <end position="65"/>
    </location>
</feature>
<feature type="transmembrane region" description="Helical" evidence="6">
    <location>
        <begin position="77"/>
        <end position="98"/>
    </location>
</feature>
<protein>
    <recommendedName>
        <fullName evidence="9">SSD domain-containing protein</fullName>
    </recommendedName>
</protein>
<dbReference type="Proteomes" id="UP000626109">
    <property type="component" value="Unassembled WGS sequence"/>
</dbReference>
<dbReference type="AlphaFoldDB" id="A0A813LM08"/>
<dbReference type="InterPro" id="IPR052081">
    <property type="entry name" value="Dispatched_Hh_regulator"/>
</dbReference>
<sequence length="174" mass="19733">MMVTWYESSFLQDLEIRYYLKHDLIWASGTIVVVSLLVLLRLQNIFIGTCCSLGVLFSFTTSYYFHYVVMGYQKLSVLDFISLFLIVGIAADDILLLFNTYSLASTILGAGATPRQKMAWAYKDAASAMLVTTVTTMGSFYSNCFSVAWICSRLFVILLLWVCCDLFLFVHFCC</sequence>
<feature type="transmembrane region" description="Helical" evidence="6">
    <location>
        <begin position="119"/>
        <end position="141"/>
    </location>
</feature>
<evidence type="ECO:0000313" key="8">
    <source>
        <dbReference type="Proteomes" id="UP000626109"/>
    </source>
</evidence>
<dbReference type="SUPFAM" id="SSF82866">
    <property type="entry name" value="Multidrug efflux transporter AcrB transmembrane domain"/>
    <property type="match status" value="1"/>
</dbReference>
<comment type="subcellular location">
    <subcellularLocation>
        <location evidence="1">Membrane</location>
        <topology evidence="1">Multi-pass membrane protein</topology>
    </subcellularLocation>
</comment>
<dbReference type="EMBL" id="CAJNNW010036241">
    <property type="protein sequence ID" value="CAE8732823.1"/>
    <property type="molecule type" value="Genomic_DNA"/>
</dbReference>
<keyword evidence="5" id="KW-0325">Glycoprotein</keyword>
<evidence type="ECO:0000256" key="4">
    <source>
        <dbReference type="ARBA" id="ARBA00023136"/>
    </source>
</evidence>
<dbReference type="GO" id="GO:0016020">
    <property type="term" value="C:membrane"/>
    <property type="evidence" value="ECO:0007669"/>
    <property type="project" value="UniProtKB-SubCell"/>
</dbReference>
<dbReference type="Gene3D" id="1.20.1640.10">
    <property type="entry name" value="Multidrug efflux transporter AcrB transmembrane domain"/>
    <property type="match status" value="1"/>
</dbReference>
<evidence type="ECO:0000256" key="3">
    <source>
        <dbReference type="ARBA" id="ARBA00022989"/>
    </source>
</evidence>
<proteinExistence type="predicted"/>
<keyword evidence="3 6" id="KW-1133">Transmembrane helix</keyword>
<accession>A0A813LM08</accession>
<gene>
    <name evidence="7" type="ORF">PGLA2088_LOCUS46574</name>
</gene>
<feature type="transmembrane region" description="Helical" evidence="6">
    <location>
        <begin position="147"/>
        <end position="170"/>
    </location>
</feature>
<name>A0A813LM08_POLGL</name>